<organism evidence="5 6">
    <name type="scientific">Allostreptomyces psammosilenae</name>
    <dbReference type="NCBI Taxonomy" id="1892865"/>
    <lineage>
        <taxon>Bacteria</taxon>
        <taxon>Bacillati</taxon>
        <taxon>Actinomycetota</taxon>
        <taxon>Actinomycetes</taxon>
        <taxon>Kitasatosporales</taxon>
        <taxon>Streptomycetaceae</taxon>
        <taxon>Allostreptomyces</taxon>
    </lineage>
</organism>
<keyword evidence="5" id="KW-0121">Carboxypeptidase</keyword>
<name>A0A853A023_9ACTN</name>
<feature type="region of interest" description="Disordered" evidence="1">
    <location>
        <begin position="375"/>
        <end position="406"/>
    </location>
</feature>
<dbReference type="GO" id="GO:0009002">
    <property type="term" value="F:serine-type D-Ala-D-Ala carboxypeptidase activity"/>
    <property type="evidence" value="ECO:0007669"/>
    <property type="project" value="UniProtKB-EC"/>
</dbReference>
<dbReference type="EMBL" id="JACBZD010000002">
    <property type="protein sequence ID" value="NYI07973.1"/>
    <property type="molecule type" value="Genomic_DNA"/>
</dbReference>
<sequence>MLRQLARRILLRERRPARITVALLGAALLVVPPAATARAAGADTPSPSPSESAPPSPPAVMSAVGGERLAQPGDQVEAGPDTPELPEDLTAYSWMVSDATTGEVLAARNPHWQLPPASTLKMLFAEVLLPRFEPTGTHTVSAEELAGVGEGSSLVGVKEELTYTVEDLWLGVFLRSGNDAVHVLSAMAGGVPEVVRQMQERAIELNALDTHVVTPDGYDEDGQVSSAYDLTLIARAGLQNPDFRRYASTRTAEFPGEGDETFEIQNTNDLLGVYEGMIGVKNGYTSNAGNTFVGAAERDGRTLLVAVMHPERGDGLVYDEAEALLDWGFAAAGTVTPIGRLVEPGPQVGEAGVQVPSTAPPASLAPWLLPASPTPAAAGGAQAEAADAGPEHVSAPSAGVSGLGPGSGASGGRTALSVALLVFVLGAWVVVAVLRRQR</sequence>
<feature type="compositionally biased region" description="Low complexity" evidence="1">
    <location>
        <begin position="375"/>
        <end position="400"/>
    </location>
</feature>
<evidence type="ECO:0000259" key="4">
    <source>
        <dbReference type="Pfam" id="PF00768"/>
    </source>
</evidence>
<dbReference type="SUPFAM" id="SSF56601">
    <property type="entry name" value="beta-lactamase/transpeptidase-like"/>
    <property type="match status" value="1"/>
</dbReference>
<dbReference type="InterPro" id="IPR012338">
    <property type="entry name" value="Beta-lactam/transpept-like"/>
</dbReference>
<dbReference type="Proteomes" id="UP000567795">
    <property type="component" value="Unassembled WGS sequence"/>
</dbReference>
<evidence type="ECO:0000256" key="1">
    <source>
        <dbReference type="SAM" id="MobiDB-lite"/>
    </source>
</evidence>
<keyword evidence="5" id="KW-0378">Hydrolase</keyword>
<dbReference type="InterPro" id="IPR001967">
    <property type="entry name" value="Peptidase_S11_N"/>
</dbReference>
<keyword evidence="5" id="KW-0645">Protease</keyword>
<evidence type="ECO:0000313" key="6">
    <source>
        <dbReference type="Proteomes" id="UP000567795"/>
    </source>
</evidence>
<feature type="signal peptide" evidence="3">
    <location>
        <begin position="1"/>
        <end position="37"/>
    </location>
</feature>
<dbReference type="AlphaFoldDB" id="A0A853A023"/>
<feature type="transmembrane region" description="Helical" evidence="2">
    <location>
        <begin position="415"/>
        <end position="434"/>
    </location>
</feature>
<proteinExistence type="predicted"/>
<gene>
    <name evidence="5" type="ORF">FHU37_005002</name>
</gene>
<protein>
    <submittedName>
        <fullName evidence="5">D-alanyl-D-alanine carboxypeptidase (Penicillin-binding protein 5/6)</fullName>
        <ecNumber evidence="5">3.4.16.4</ecNumber>
    </submittedName>
</protein>
<evidence type="ECO:0000256" key="2">
    <source>
        <dbReference type="SAM" id="Phobius"/>
    </source>
</evidence>
<keyword evidence="2" id="KW-0812">Transmembrane</keyword>
<keyword evidence="2" id="KW-0472">Membrane</keyword>
<feature type="compositionally biased region" description="Pro residues" evidence="1">
    <location>
        <begin position="46"/>
        <end position="58"/>
    </location>
</feature>
<keyword evidence="6" id="KW-1185">Reference proteome</keyword>
<dbReference type="RefSeq" id="WP_312892843.1">
    <property type="nucleotide sequence ID" value="NZ_JACBZD010000002.1"/>
</dbReference>
<feature type="chain" id="PRO_5038700433" evidence="3">
    <location>
        <begin position="38"/>
        <end position="438"/>
    </location>
</feature>
<dbReference type="GO" id="GO:0006508">
    <property type="term" value="P:proteolysis"/>
    <property type="evidence" value="ECO:0007669"/>
    <property type="project" value="InterPro"/>
</dbReference>
<reference evidence="5 6" key="1">
    <citation type="submission" date="2020-07" db="EMBL/GenBank/DDBJ databases">
        <title>Sequencing the genomes of 1000 actinobacteria strains.</title>
        <authorList>
            <person name="Klenk H.-P."/>
        </authorList>
    </citation>
    <scope>NUCLEOTIDE SEQUENCE [LARGE SCALE GENOMIC DNA]</scope>
    <source>
        <strain evidence="5 6">DSM 42178</strain>
    </source>
</reference>
<dbReference type="PANTHER" id="PTHR21581:SF33">
    <property type="entry name" value="D-ALANYL-D-ALANINE CARBOXYPEPTIDASE DACB"/>
    <property type="match status" value="1"/>
</dbReference>
<dbReference type="EC" id="3.4.16.4" evidence="5"/>
<accession>A0A853A023</accession>
<dbReference type="Gene3D" id="3.40.710.10">
    <property type="entry name" value="DD-peptidase/beta-lactamase superfamily"/>
    <property type="match status" value="1"/>
</dbReference>
<feature type="domain" description="Peptidase S11 D-alanyl-D-alanine carboxypeptidase A N-terminal" evidence="4">
    <location>
        <begin position="86"/>
        <end position="309"/>
    </location>
</feature>
<evidence type="ECO:0000313" key="5">
    <source>
        <dbReference type="EMBL" id="NYI07973.1"/>
    </source>
</evidence>
<feature type="region of interest" description="Disordered" evidence="1">
    <location>
        <begin position="39"/>
        <end position="63"/>
    </location>
</feature>
<keyword evidence="3" id="KW-0732">Signal</keyword>
<dbReference type="Pfam" id="PF00768">
    <property type="entry name" value="Peptidase_S11"/>
    <property type="match status" value="1"/>
</dbReference>
<keyword evidence="2" id="KW-1133">Transmembrane helix</keyword>
<dbReference type="PANTHER" id="PTHR21581">
    <property type="entry name" value="D-ALANYL-D-ALANINE CARBOXYPEPTIDASE"/>
    <property type="match status" value="1"/>
</dbReference>
<comment type="caution">
    <text evidence="5">The sequence shown here is derived from an EMBL/GenBank/DDBJ whole genome shotgun (WGS) entry which is preliminary data.</text>
</comment>
<evidence type="ECO:0000256" key="3">
    <source>
        <dbReference type="SAM" id="SignalP"/>
    </source>
</evidence>